<sequence>MEPQFDGSQTKKKYAIITPAVRMAFIKRVQSRQSTIKQAAQEFGIKFSTSKAILQTYKREGRVGKKKTRSRRSIFKNESKQEKQDEKQQPIDSNDQKSLQIPQPINQNQMSVQQLQAQQFQTLLLSLSMNPFLLLQQNQFLQQSLLQIPTPQLFYYQQQLNSLRTQAQLQQFGKIPDSRQLITPVQSSKLLDTKSDEIGATLKDFN</sequence>
<evidence type="ECO:0000313" key="3">
    <source>
        <dbReference type="EMBL" id="CAD8187454.1"/>
    </source>
</evidence>
<dbReference type="InterPro" id="IPR055247">
    <property type="entry name" value="InsJ-like_HTH"/>
</dbReference>
<proteinExistence type="predicted"/>
<feature type="compositionally biased region" description="Basic and acidic residues" evidence="1">
    <location>
        <begin position="75"/>
        <end position="89"/>
    </location>
</feature>
<feature type="region of interest" description="Disordered" evidence="1">
    <location>
        <begin position="61"/>
        <end position="99"/>
    </location>
</feature>
<dbReference type="EMBL" id="CAJJDP010000089">
    <property type="protein sequence ID" value="CAD8187454.1"/>
    <property type="molecule type" value="Genomic_DNA"/>
</dbReference>
<dbReference type="OMA" id="QFGKIPD"/>
<dbReference type="OrthoDB" id="311540at2759"/>
<reference evidence="3" key="1">
    <citation type="submission" date="2021-01" db="EMBL/GenBank/DDBJ databases">
        <authorList>
            <consortium name="Genoscope - CEA"/>
            <person name="William W."/>
        </authorList>
    </citation>
    <scope>NUCLEOTIDE SEQUENCE</scope>
</reference>
<dbReference type="Proteomes" id="UP000683925">
    <property type="component" value="Unassembled WGS sequence"/>
</dbReference>
<feature type="domain" description="Insertion element IS150 protein InsJ-like helix-turn-helix" evidence="2">
    <location>
        <begin position="22"/>
        <end position="72"/>
    </location>
</feature>
<name>A0A8S1WBI2_PAROT</name>
<evidence type="ECO:0000256" key="1">
    <source>
        <dbReference type="SAM" id="MobiDB-lite"/>
    </source>
</evidence>
<protein>
    <recommendedName>
        <fullName evidence="2">Insertion element IS150 protein InsJ-like helix-turn-helix domain-containing protein</fullName>
    </recommendedName>
</protein>
<evidence type="ECO:0000259" key="2">
    <source>
        <dbReference type="Pfam" id="PF13518"/>
    </source>
</evidence>
<dbReference type="AlphaFoldDB" id="A0A8S1WBI2"/>
<feature type="compositionally biased region" description="Basic residues" evidence="1">
    <location>
        <begin position="64"/>
        <end position="74"/>
    </location>
</feature>
<accession>A0A8S1WBI2</accession>
<keyword evidence="4" id="KW-1185">Reference proteome</keyword>
<evidence type="ECO:0000313" key="4">
    <source>
        <dbReference type="Proteomes" id="UP000683925"/>
    </source>
</evidence>
<dbReference type="Pfam" id="PF13518">
    <property type="entry name" value="HTH_28"/>
    <property type="match status" value="1"/>
</dbReference>
<comment type="caution">
    <text evidence="3">The sequence shown here is derived from an EMBL/GenBank/DDBJ whole genome shotgun (WGS) entry which is preliminary data.</text>
</comment>
<gene>
    <name evidence="3" type="ORF">POCTA_138.1.T0900100</name>
</gene>
<organism evidence="3 4">
    <name type="scientific">Paramecium octaurelia</name>
    <dbReference type="NCBI Taxonomy" id="43137"/>
    <lineage>
        <taxon>Eukaryota</taxon>
        <taxon>Sar</taxon>
        <taxon>Alveolata</taxon>
        <taxon>Ciliophora</taxon>
        <taxon>Intramacronucleata</taxon>
        <taxon>Oligohymenophorea</taxon>
        <taxon>Peniculida</taxon>
        <taxon>Parameciidae</taxon>
        <taxon>Paramecium</taxon>
    </lineage>
</organism>
<feature type="compositionally biased region" description="Polar residues" evidence="1">
    <location>
        <begin position="90"/>
        <end position="99"/>
    </location>
</feature>